<dbReference type="AlphaFoldDB" id="A0A6L9SF62"/>
<proteinExistence type="predicted"/>
<keyword evidence="2" id="KW-0238">DNA-binding</keyword>
<accession>A0A6L9SF62</accession>
<dbReference type="Pfam" id="PF00392">
    <property type="entry name" value="GntR"/>
    <property type="match status" value="1"/>
</dbReference>
<dbReference type="SMART" id="SM00895">
    <property type="entry name" value="FCD"/>
    <property type="match status" value="1"/>
</dbReference>
<reference evidence="5 6" key="1">
    <citation type="submission" date="2020-02" db="EMBL/GenBank/DDBJ databases">
        <authorList>
            <person name="Li X.-J."/>
            <person name="Han X.-M."/>
        </authorList>
    </citation>
    <scope>NUCLEOTIDE SEQUENCE [LARGE SCALE GENOMIC DNA]</scope>
    <source>
        <strain evidence="5 6">CCTCC AB 2017055</strain>
    </source>
</reference>
<keyword evidence="3" id="KW-0804">Transcription</keyword>
<dbReference type="SUPFAM" id="SSF48008">
    <property type="entry name" value="GntR ligand-binding domain-like"/>
    <property type="match status" value="1"/>
</dbReference>
<comment type="caution">
    <text evidence="5">The sequence shown here is derived from an EMBL/GenBank/DDBJ whole genome shotgun (WGS) entry which is preliminary data.</text>
</comment>
<dbReference type="Gene3D" id="1.10.10.10">
    <property type="entry name" value="Winged helix-like DNA-binding domain superfamily/Winged helix DNA-binding domain"/>
    <property type="match status" value="1"/>
</dbReference>
<evidence type="ECO:0000256" key="3">
    <source>
        <dbReference type="ARBA" id="ARBA00023163"/>
    </source>
</evidence>
<evidence type="ECO:0000259" key="4">
    <source>
        <dbReference type="PROSITE" id="PS50949"/>
    </source>
</evidence>
<dbReference type="Pfam" id="PF07729">
    <property type="entry name" value="FCD"/>
    <property type="match status" value="1"/>
</dbReference>
<dbReference type="EMBL" id="JAAGOA010000025">
    <property type="protein sequence ID" value="NEE03747.1"/>
    <property type="molecule type" value="Genomic_DNA"/>
</dbReference>
<dbReference type="InterPro" id="IPR011711">
    <property type="entry name" value="GntR_C"/>
</dbReference>
<dbReference type="Proteomes" id="UP000475214">
    <property type="component" value="Unassembled WGS sequence"/>
</dbReference>
<dbReference type="PANTHER" id="PTHR43537:SF44">
    <property type="entry name" value="GNTR FAMILY REGULATORY PROTEIN"/>
    <property type="match status" value="1"/>
</dbReference>
<keyword evidence="1" id="KW-0805">Transcription regulation</keyword>
<protein>
    <submittedName>
        <fullName evidence="5">FadR family transcriptional regulator</fullName>
    </submittedName>
</protein>
<keyword evidence="6" id="KW-1185">Reference proteome</keyword>
<dbReference type="PANTHER" id="PTHR43537">
    <property type="entry name" value="TRANSCRIPTIONAL REGULATOR, GNTR FAMILY"/>
    <property type="match status" value="1"/>
</dbReference>
<organism evidence="5 6">
    <name type="scientific">Phytoactinopolyspora halotolerans</name>
    <dbReference type="NCBI Taxonomy" id="1981512"/>
    <lineage>
        <taxon>Bacteria</taxon>
        <taxon>Bacillati</taxon>
        <taxon>Actinomycetota</taxon>
        <taxon>Actinomycetes</taxon>
        <taxon>Jiangellales</taxon>
        <taxon>Jiangellaceae</taxon>
        <taxon>Phytoactinopolyspora</taxon>
    </lineage>
</organism>
<dbReference type="InterPro" id="IPR000524">
    <property type="entry name" value="Tscrpt_reg_HTH_GntR"/>
</dbReference>
<evidence type="ECO:0000313" key="6">
    <source>
        <dbReference type="Proteomes" id="UP000475214"/>
    </source>
</evidence>
<sequence>MAVYQRRGLHGEVVHELAQRILSGRYAEGSGLDLGAIGEEFDVSRTVVREALKVLAAKGLVDARQKRGTYVRDRGSWNLLDADVIGWQLKGKNDLAFLDDLAEVRSIVEPASARFAAERRTVDDLERLDAALDAMAEAFQNGDADGHIEADLAFHHALLTATHNELLQRMEMVIEVGLAERDELVHARPSVPDPTPSHRAVLEAVRAQRPGTAEAAMRDLLEESVRDAKALTGYLHSSRRSSATS</sequence>
<evidence type="ECO:0000313" key="5">
    <source>
        <dbReference type="EMBL" id="NEE03747.1"/>
    </source>
</evidence>
<dbReference type="SUPFAM" id="SSF46785">
    <property type="entry name" value="Winged helix' DNA-binding domain"/>
    <property type="match status" value="1"/>
</dbReference>
<gene>
    <name evidence="5" type="ORF">G1H10_26620</name>
</gene>
<dbReference type="SMART" id="SM00345">
    <property type="entry name" value="HTH_GNTR"/>
    <property type="match status" value="1"/>
</dbReference>
<dbReference type="CDD" id="cd07377">
    <property type="entry name" value="WHTH_GntR"/>
    <property type="match status" value="1"/>
</dbReference>
<dbReference type="GO" id="GO:0003677">
    <property type="term" value="F:DNA binding"/>
    <property type="evidence" value="ECO:0007669"/>
    <property type="project" value="UniProtKB-KW"/>
</dbReference>
<feature type="domain" description="HTH gntR-type" evidence="4">
    <location>
        <begin position="7"/>
        <end position="74"/>
    </location>
</feature>
<dbReference type="GO" id="GO:0003700">
    <property type="term" value="F:DNA-binding transcription factor activity"/>
    <property type="evidence" value="ECO:0007669"/>
    <property type="project" value="InterPro"/>
</dbReference>
<dbReference type="RefSeq" id="WP_163743684.1">
    <property type="nucleotide sequence ID" value="NZ_JAAGOA010000025.1"/>
</dbReference>
<dbReference type="InterPro" id="IPR036390">
    <property type="entry name" value="WH_DNA-bd_sf"/>
</dbReference>
<dbReference type="InterPro" id="IPR008920">
    <property type="entry name" value="TF_FadR/GntR_C"/>
</dbReference>
<dbReference type="InterPro" id="IPR036388">
    <property type="entry name" value="WH-like_DNA-bd_sf"/>
</dbReference>
<evidence type="ECO:0000256" key="2">
    <source>
        <dbReference type="ARBA" id="ARBA00023125"/>
    </source>
</evidence>
<dbReference type="Gene3D" id="1.20.120.530">
    <property type="entry name" value="GntR ligand-binding domain-like"/>
    <property type="match status" value="1"/>
</dbReference>
<dbReference type="PROSITE" id="PS50949">
    <property type="entry name" value="HTH_GNTR"/>
    <property type="match status" value="1"/>
</dbReference>
<name>A0A6L9SF62_9ACTN</name>
<evidence type="ECO:0000256" key="1">
    <source>
        <dbReference type="ARBA" id="ARBA00023015"/>
    </source>
</evidence>